<dbReference type="InterPro" id="IPR012612">
    <property type="entry name" value="SASP_SspN"/>
</dbReference>
<dbReference type="GO" id="GO:0030436">
    <property type="term" value="P:asexual sporulation"/>
    <property type="evidence" value="ECO:0007669"/>
    <property type="project" value="UniProtKB-UniRule"/>
</dbReference>
<dbReference type="Pfam" id="PF08177">
    <property type="entry name" value="SspN"/>
    <property type="match status" value="1"/>
</dbReference>
<evidence type="ECO:0000256" key="3">
    <source>
        <dbReference type="SAM" id="MobiDB-lite"/>
    </source>
</evidence>
<gene>
    <name evidence="2" type="primary">sspN</name>
    <name evidence="4" type="ORF">HR057_04695</name>
</gene>
<keyword evidence="1 2" id="KW-0749">Sporulation</keyword>
<proteinExistence type="evidence at transcript level"/>
<comment type="subcellular location">
    <subcellularLocation>
        <location evidence="2">Spore core</location>
    </subcellularLocation>
</comment>
<dbReference type="Proteomes" id="UP000625804">
    <property type="component" value="Unassembled WGS sequence"/>
</dbReference>
<protein>
    <recommendedName>
        <fullName evidence="2">Small, acid-soluble spore protein N</fullName>
        <shortName evidence="2">SASP N</shortName>
    </recommendedName>
</protein>
<feature type="region of interest" description="Disordered" evidence="3">
    <location>
        <begin position="1"/>
        <end position="48"/>
    </location>
</feature>
<keyword evidence="5" id="KW-1185">Reference proteome</keyword>
<comment type="induction">
    <text evidence="2">Expressed only in the forespore compartment of sporulating cells.</text>
</comment>
<name>A0A8J8GC28_9BACI</name>
<evidence type="ECO:0000313" key="5">
    <source>
        <dbReference type="Proteomes" id="UP000625804"/>
    </source>
</evidence>
<comment type="caution">
    <text evidence="4">The sequence shown here is derived from an EMBL/GenBank/DDBJ whole genome shotgun (WGS) entry which is preliminary data.</text>
</comment>
<sequence length="48" mass="5354">MTKSATTKNRQFQPNHIGTQPRGYGGNKGRKMQDQSGEHPQVIQTKGE</sequence>
<dbReference type="EMBL" id="JABTTE010000004">
    <property type="protein sequence ID" value="NSL51064.1"/>
    <property type="molecule type" value="Genomic_DNA"/>
</dbReference>
<evidence type="ECO:0000313" key="4">
    <source>
        <dbReference type="EMBL" id="NSL51064.1"/>
    </source>
</evidence>
<dbReference type="HAMAP" id="MF_01505">
    <property type="entry name" value="SspN"/>
    <property type="match status" value="1"/>
</dbReference>
<dbReference type="NCBIfam" id="NF006904">
    <property type="entry name" value="PRK09398.1"/>
    <property type="match status" value="1"/>
</dbReference>
<accession>A0A8J8GC28</accession>
<dbReference type="RefSeq" id="WP_173730270.1">
    <property type="nucleotide sequence ID" value="NZ_JABTTE010000004.1"/>
</dbReference>
<dbReference type="GO" id="GO:0030435">
    <property type="term" value="P:sporulation resulting in formation of a cellular spore"/>
    <property type="evidence" value="ECO:0007669"/>
    <property type="project" value="UniProtKB-KW"/>
</dbReference>
<feature type="compositionally biased region" description="Polar residues" evidence="3">
    <location>
        <begin position="1"/>
        <end position="18"/>
    </location>
</feature>
<evidence type="ECO:0000256" key="1">
    <source>
        <dbReference type="ARBA" id="ARBA00022969"/>
    </source>
</evidence>
<dbReference type="GO" id="GO:0042601">
    <property type="term" value="C:endospore-forming forespore"/>
    <property type="evidence" value="ECO:0007669"/>
    <property type="project" value="InterPro"/>
</dbReference>
<evidence type="ECO:0000256" key="2">
    <source>
        <dbReference type="HAMAP-Rule" id="MF_01505"/>
    </source>
</evidence>
<dbReference type="AlphaFoldDB" id="A0A8J8GC28"/>
<organism evidence="4 5">
    <name type="scientific">Calidifontibacillus erzurumensis</name>
    <dbReference type="NCBI Taxonomy" id="2741433"/>
    <lineage>
        <taxon>Bacteria</taxon>
        <taxon>Bacillati</taxon>
        <taxon>Bacillota</taxon>
        <taxon>Bacilli</taxon>
        <taxon>Bacillales</taxon>
        <taxon>Bacillaceae</taxon>
        <taxon>Calidifontibacillus/Schinkia group</taxon>
        <taxon>Calidifontibacillus</taxon>
    </lineage>
</organism>
<reference evidence="4" key="1">
    <citation type="submission" date="2020-06" db="EMBL/GenBank/DDBJ databases">
        <title>A novel thermopfilic bacterium from Erzurum, Turkey.</title>
        <authorList>
            <person name="Adiguzel A."/>
            <person name="Ay H."/>
            <person name="Baltaci M.O."/>
        </authorList>
    </citation>
    <scope>NUCLEOTIDE SEQUENCE</scope>
    <source>
        <strain evidence="4">P2</strain>
    </source>
</reference>
<comment type="similarity">
    <text evidence="2">Belongs to the SspN family.</text>
</comment>